<keyword evidence="3" id="KW-1185">Reference proteome</keyword>
<evidence type="ECO:0000256" key="1">
    <source>
        <dbReference type="SAM" id="MobiDB-lite"/>
    </source>
</evidence>
<feature type="region of interest" description="Disordered" evidence="1">
    <location>
        <begin position="293"/>
        <end position="356"/>
    </location>
</feature>
<accession>A0A8S1EGD3</accession>
<feature type="compositionally biased region" description="Basic and acidic residues" evidence="1">
    <location>
        <begin position="98"/>
        <end position="114"/>
    </location>
</feature>
<protein>
    <submittedName>
        <fullName evidence="2">Uncharacterized protein</fullName>
    </submittedName>
</protein>
<organism evidence="2 3">
    <name type="scientific">Caenorhabditis bovis</name>
    <dbReference type="NCBI Taxonomy" id="2654633"/>
    <lineage>
        <taxon>Eukaryota</taxon>
        <taxon>Metazoa</taxon>
        <taxon>Ecdysozoa</taxon>
        <taxon>Nematoda</taxon>
        <taxon>Chromadorea</taxon>
        <taxon>Rhabditida</taxon>
        <taxon>Rhabditina</taxon>
        <taxon>Rhabditomorpha</taxon>
        <taxon>Rhabditoidea</taxon>
        <taxon>Rhabditidae</taxon>
        <taxon>Peloderinae</taxon>
        <taxon>Caenorhabditis</taxon>
    </lineage>
</organism>
<proteinExistence type="predicted"/>
<feature type="region of interest" description="Disordered" evidence="1">
    <location>
        <begin position="140"/>
        <end position="176"/>
    </location>
</feature>
<feature type="region of interest" description="Disordered" evidence="1">
    <location>
        <begin position="93"/>
        <end position="114"/>
    </location>
</feature>
<evidence type="ECO:0000313" key="2">
    <source>
        <dbReference type="EMBL" id="CAB3398817.1"/>
    </source>
</evidence>
<dbReference type="EMBL" id="CADEPM010000001">
    <property type="protein sequence ID" value="CAB3398817.1"/>
    <property type="molecule type" value="Genomic_DNA"/>
</dbReference>
<dbReference type="OrthoDB" id="5865629at2759"/>
<dbReference type="Proteomes" id="UP000494206">
    <property type="component" value="Unassembled WGS sequence"/>
</dbReference>
<reference evidence="2 3" key="1">
    <citation type="submission" date="2020-04" db="EMBL/GenBank/DDBJ databases">
        <authorList>
            <person name="Laetsch R D."/>
            <person name="Stevens L."/>
            <person name="Kumar S."/>
            <person name="Blaxter L. M."/>
        </authorList>
    </citation>
    <scope>NUCLEOTIDE SEQUENCE [LARGE SCALE GENOMIC DNA]</scope>
</reference>
<gene>
    <name evidence="2" type="ORF">CBOVIS_LOCUS2053</name>
</gene>
<dbReference type="AlphaFoldDB" id="A0A8S1EGD3"/>
<feature type="compositionally biased region" description="Low complexity" evidence="1">
    <location>
        <begin position="157"/>
        <end position="176"/>
    </location>
</feature>
<name>A0A8S1EGD3_9PELO</name>
<evidence type="ECO:0000313" key="3">
    <source>
        <dbReference type="Proteomes" id="UP000494206"/>
    </source>
</evidence>
<sequence>MDAAEIDVAFNSNCDIVLSLLSPFAPNKATIKARTSGVLLVAGVGSFFAYRVVSNLLGNRFVWECLEARNLDQLPTADRRLLYSFNIDEDDDEEEVDEERREARGERLRNDSDETRSVRSLGQVSLCRLNRARRSIRQSRGLLGSLNPSDRHKDGIVSRQSSRSVKSGVRSTSSSFGSMKSASFRIVWEGSQPSWDDYGVPTTSAEALPKAALSRIAGGCVPSTSAREDLASVGDLCSVFNDVMSVTSAVEGNDALLLDDDDYREDDEGNESIWQKCMAEKYMYESFAIEPSESGSHGVYDDEETMSKPTANPSMLSPMDSDEHVMTRSSNSKRSRSMYDSAIGGELSSDDGSSYNNNNKRLNVLEEADSSSIVAPSCASLEWCDDIARFAFSRVMQSETGGSPLRRANLDWDMESEMMDAVPSVSSSCIRDVNATYAPKSSRDLMVMACEMFPPYSPPFKAIKNIYYKRRLKRVGLYSPTETTMSLMLRSALYHRVPILRNQTRSAMEAEFREEVAESRIVNDVGGRVLAL</sequence>
<comment type="caution">
    <text evidence="2">The sequence shown here is derived from an EMBL/GenBank/DDBJ whole genome shotgun (WGS) entry which is preliminary data.</text>
</comment>